<dbReference type="Pfam" id="PF03564">
    <property type="entry name" value="DUF1759"/>
    <property type="match status" value="1"/>
</dbReference>
<dbReference type="InterPro" id="IPR005312">
    <property type="entry name" value="DUF1759"/>
</dbReference>
<name>A0ABD2XRP6_9HYME</name>
<sequence>MSLLRDKETIPHVTKLQHLLNTVQGPAALGLKGLAITKANFDVTWEKLVRRYDNQRISLYMALENLTQLPLVKSRTADELNNLINRTEEAVRSLQELRCPIYEHYN</sequence>
<proteinExistence type="predicted"/>
<protein>
    <submittedName>
        <fullName evidence="1">Uncharacterized protein</fullName>
    </submittedName>
</protein>
<dbReference type="AlphaFoldDB" id="A0ABD2XRP6"/>
<reference evidence="1 2" key="1">
    <citation type="journal article" date="2024" name="bioRxiv">
        <title>A reference genome for Trichogramma kaykai: A tiny desert-dwelling parasitoid wasp with competing sex-ratio distorters.</title>
        <authorList>
            <person name="Culotta J."/>
            <person name="Lindsey A.R."/>
        </authorList>
    </citation>
    <scope>NUCLEOTIDE SEQUENCE [LARGE SCALE GENOMIC DNA]</scope>
    <source>
        <strain evidence="1 2">KSX58</strain>
    </source>
</reference>
<comment type="caution">
    <text evidence="1">The sequence shown here is derived from an EMBL/GenBank/DDBJ whole genome shotgun (WGS) entry which is preliminary data.</text>
</comment>
<accession>A0ABD2XRP6</accession>
<keyword evidence="2" id="KW-1185">Reference proteome</keyword>
<dbReference type="EMBL" id="JBJJXI010000003">
    <property type="protein sequence ID" value="KAL3407639.1"/>
    <property type="molecule type" value="Genomic_DNA"/>
</dbReference>
<gene>
    <name evidence="1" type="ORF">TKK_000317</name>
</gene>
<organism evidence="1 2">
    <name type="scientific">Trichogramma kaykai</name>
    <dbReference type="NCBI Taxonomy" id="54128"/>
    <lineage>
        <taxon>Eukaryota</taxon>
        <taxon>Metazoa</taxon>
        <taxon>Ecdysozoa</taxon>
        <taxon>Arthropoda</taxon>
        <taxon>Hexapoda</taxon>
        <taxon>Insecta</taxon>
        <taxon>Pterygota</taxon>
        <taxon>Neoptera</taxon>
        <taxon>Endopterygota</taxon>
        <taxon>Hymenoptera</taxon>
        <taxon>Apocrita</taxon>
        <taxon>Proctotrupomorpha</taxon>
        <taxon>Chalcidoidea</taxon>
        <taxon>Trichogrammatidae</taxon>
        <taxon>Trichogramma</taxon>
    </lineage>
</organism>
<dbReference type="Proteomes" id="UP001627154">
    <property type="component" value="Unassembled WGS sequence"/>
</dbReference>
<evidence type="ECO:0000313" key="1">
    <source>
        <dbReference type="EMBL" id="KAL3407639.1"/>
    </source>
</evidence>
<evidence type="ECO:0000313" key="2">
    <source>
        <dbReference type="Proteomes" id="UP001627154"/>
    </source>
</evidence>